<evidence type="ECO:0000256" key="7">
    <source>
        <dbReference type="ARBA" id="ARBA00022759"/>
    </source>
</evidence>
<evidence type="ECO:0000256" key="2">
    <source>
        <dbReference type="ARBA" id="ARBA00005300"/>
    </source>
</evidence>
<evidence type="ECO:0000256" key="1">
    <source>
        <dbReference type="ARBA" id="ARBA00000077"/>
    </source>
</evidence>
<keyword evidence="10" id="KW-0963">Cytoplasm</keyword>
<comment type="cofactor">
    <cofactor evidence="10">
        <name>Mg(2+)</name>
        <dbReference type="ChEBI" id="CHEBI:18420"/>
    </cofactor>
    <text evidence="10">Binds 1 Mg(2+) ion per subunit. May bind a second metal ion at a regulatory site, or after substrate binding.</text>
</comment>
<evidence type="ECO:0000256" key="3">
    <source>
        <dbReference type="ARBA" id="ARBA00011245"/>
    </source>
</evidence>
<feature type="binding site" evidence="10">
    <location>
        <position position="75"/>
    </location>
    <ligand>
        <name>Mg(2+)</name>
        <dbReference type="ChEBI" id="CHEBI:18420"/>
        <label>2</label>
    </ligand>
</feature>
<evidence type="ECO:0000256" key="9">
    <source>
        <dbReference type="ARBA" id="ARBA00022842"/>
    </source>
</evidence>
<evidence type="ECO:0000256" key="8">
    <source>
        <dbReference type="ARBA" id="ARBA00022801"/>
    </source>
</evidence>
<dbReference type="InterPro" id="IPR012337">
    <property type="entry name" value="RNaseH-like_sf"/>
</dbReference>
<reference evidence="13" key="1">
    <citation type="submission" date="2016-10" db="EMBL/GenBank/DDBJ databases">
        <authorList>
            <person name="Varghese N."/>
            <person name="Submissions S."/>
        </authorList>
    </citation>
    <scope>NUCLEOTIDE SEQUENCE [LARGE SCALE GENOMIC DNA]</scope>
    <source>
        <strain evidence="13">DSM 3384</strain>
    </source>
</reference>
<dbReference type="InterPro" id="IPR036397">
    <property type="entry name" value="RNaseH_sf"/>
</dbReference>
<dbReference type="PANTHER" id="PTHR10642:SF26">
    <property type="entry name" value="RIBONUCLEASE H1"/>
    <property type="match status" value="1"/>
</dbReference>
<dbReference type="GO" id="GO:0003676">
    <property type="term" value="F:nucleic acid binding"/>
    <property type="evidence" value="ECO:0007669"/>
    <property type="project" value="InterPro"/>
</dbReference>
<dbReference type="InterPro" id="IPR050092">
    <property type="entry name" value="RNase_H"/>
</dbReference>
<dbReference type="Pfam" id="PF00075">
    <property type="entry name" value="RNase_H"/>
    <property type="match status" value="1"/>
</dbReference>
<keyword evidence="5 10" id="KW-0540">Nuclease</keyword>
<evidence type="ECO:0000256" key="4">
    <source>
        <dbReference type="ARBA" id="ARBA00012180"/>
    </source>
</evidence>
<feature type="binding site" evidence="10">
    <location>
        <position position="113"/>
    </location>
    <ligand>
        <name>Mg(2+)</name>
        <dbReference type="ChEBI" id="CHEBI:18420"/>
        <label>1</label>
    </ligand>
</feature>
<dbReference type="RefSeq" id="WP_092234163.1">
    <property type="nucleotide sequence ID" value="NZ_FNLL01000006.1"/>
</dbReference>
<gene>
    <name evidence="10" type="primary">rnhA</name>
    <name evidence="12" type="ORF">SAMN04487931_106122</name>
</gene>
<dbReference type="NCBIfam" id="NF001236">
    <property type="entry name" value="PRK00203.1"/>
    <property type="match status" value="1"/>
</dbReference>
<feature type="binding site" evidence="10">
    <location>
        <position position="202"/>
    </location>
    <ligand>
        <name>Mg(2+)</name>
        <dbReference type="ChEBI" id="CHEBI:18420"/>
        <label>2</label>
    </ligand>
</feature>
<feature type="binding site" evidence="10">
    <location>
        <position position="136"/>
    </location>
    <ligand>
        <name>Mg(2+)</name>
        <dbReference type="ChEBI" id="CHEBI:18420"/>
        <label>1</label>
    </ligand>
</feature>
<feature type="binding site" evidence="10">
    <location>
        <position position="75"/>
    </location>
    <ligand>
        <name>Mg(2+)</name>
        <dbReference type="ChEBI" id="CHEBI:18420"/>
        <label>1</label>
    </ligand>
</feature>
<keyword evidence="13" id="KW-1185">Reference proteome</keyword>
<dbReference type="Gene3D" id="3.30.420.10">
    <property type="entry name" value="Ribonuclease H-like superfamily/Ribonuclease H"/>
    <property type="match status" value="1"/>
</dbReference>
<comment type="similarity">
    <text evidence="2 10">Belongs to the RNase H family.</text>
</comment>
<comment type="subunit">
    <text evidence="3 10">Monomer.</text>
</comment>
<dbReference type="GO" id="GO:0000287">
    <property type="term" value="F:magnesium ion binding"/>
    <property type="evidence" value="ECO:0007669"/>
    <property type="project" value="UniProtKB-UniRule"/>
</dbReference>
<dbReference type="EC" id="3.1.26.4" evidence="4 10"/>
<evidence type="ECO:0000256" key="5">
    <source>
        <dbReference type="ARBA" id="ARBA00022722"/>
    </source>
</evidence>
<sequence length="224" mass="24440">MKYHTISTSKTGHGAIFTNSKEAKAYHVNHPGSVYQVFATMPSKIPAIREKDNSESEKVVSIPKGQSGSITVYTDGSALNNPGPGGYGVIIQSNGTTHEFSQGYQHTTNNRMEMMAVITALKNIEDRDCPVTIHSDSQYTINGITKGWAKGWKKKGWKKSDGKPALNSDLWAVMLDLVEHFPKLSFKWVKGHAGNVLNERADILANSAASQQGGGMLVDEGYVR</sequence>
<dbReference type="SUPFAM" id="SSF53098">
    <property type="entry name" value="Ribonuclease H-like"/>
    <property type="match status" value="1"/>
</dbReference>
<accession>A0A1H2HAI9</accession>
<feature type="domain" description="RNase H type-1" evidence="11">
    <location>
        <begin position="66"/>
        <end position="210"/>
    </location>
</feature>
<dbReference type="PANTHER" id="PTHR10642">
    <property type="entry name" value="RIBONUCLEASE H1"/>
    <property type="match status" value="1"/>
</dbReference>
<evidence type="ECO:0000256" key="6">
    <source>
        <dbReference type="ARBA" id="ARBA00022723"/>
    </source>
</evidence>
<dbReference type="AlphaFoldDB" id="A0A1H2HAI9"/>
<keyword evidence="6 10" id="KW-0479">Metal-binding</keyword>
<dbReference type="InterPro" id="IPR022892">
    <property type="entry name" value="RNaseHI"/>
</dbReference>
<dbReference type="Proteomes" id="UP000199608">
    <property type="component" value="Unassembled WGS sequence"/>
</dbReference>
<protein>
    <recommendedName>
        <fullName evidence="4 10">Ribonuclease H</fullName>
        <shortName evidence="10">RNase H</shortName>
        <ecNumber evidence="4 10">3.1.26.4</ecNumber>
    </recommendedName>
</protein>
<keyword evidence="9 10" id="KW-0460">Magnesium</keyword>
<proteinExistence type="inferred from homology"/>
<name>A0A1H2HAI9_9BACT</name>
<dbReference type="EMBL" id="FNLL01000006">
    <property type="protein sequence ID" value="SDU28568.1"/>
    <property type="molecule type" value="Genomic_DNA"/>
</dbReference>
<organism evidence="12 13">
    <name type="scientific">Desulfobacula phenolica</name>
    <dbReference type="NCBI Taxonomy" id="90732"/>
    <lineage>
        <taxon>Bacteria</taxon>
        <taxon>Pseudomonadati</taxon>
        <taxon>Thermodesulfobacteriota</taxon>
        <taxon>Desulfobacteria</taxon>
        <taxon>Desulfobacterales</taxon>
        <taxon>Desulfobacteraceae</taxon>
        <taxon>Desulfobacula</taxon>
    </lineage>
</organism>
<dbReference type="GO" id="GO:0004523">
    <property type="term" value="F:RNA-DNA hybrid ribonuclease activity"/>
    <property type="evidence" value="ECO:0007669"/>
    <property type="project" value="UniProtKB-UniRule"/>
</dbReference>
<dbReference type="CDD" id="cd09278">
    <property type="entry name" value="RNase_HI_prokaryote_like"/>
    <property type="match status" value="1"/>
</dbReference>
<dbReference type="HAMAP" id="MF_00042">
    <property type="entry name" value="RNase_H"/>
    <property type="match status" value="1"/>
</dbReference>
<comment type="function">
    <text evidence="10">Endonuclease that specifically degrades the RNA of RNA-DNA hybrids.</text>
</comment>
<evidence type="ECO:0000313" key="13">
    <source>
        <dbReference type="Proteomes" id="UP000199608"/>
    </source>
</evidence>
<evidence type="ECO:0000256" key="10">
    <source>
        <dbReference type="HAMAP-Rule" id="MF_00042"/>
    </source>
</evidence>
<dbReference type="GO" id="GO:0043137">
    <property type="term" value="P:DNA replication, removal of RNA primer"/>
    <property type="evidence" value="ECO:0007669"/>
    <property type="project" value="TreeGrafter"/>
</dbReference>
<evidence type="ECO:0000313" key="12">
    <source>
        <dbReference type="EMBL" id="SDU28568.1"/>
    </source>
</evidence>
<keyword evidence="8 10" id="KW-0378">Hydrolase</keyword>
<evidence type="ECO:0000259" key="11">
    <source>
        <dbReference type="PROSITE" id="PS50879"/>
    </source>
</evidence>
<keyword evidence="7 10" id="KW-0255">Endonuclease</keyword>
<dbReference type="PROSITE" id="PS50879">
    <property type="entry name" value="RNASE_H_1"/>
    <property type="match status" value="1"/>
</dbReference>
<dbReference type="GO" id="GO:0005737">
    <property type="term" value="C:cytoplasm"/>
    <property type="evidence" value="ECO:0007669"/>
    <property type="project" value="UniProtKB-SubCell"/>
</dbReference>
<comment type="subcellular location">
    <subcellularLocation>
        <location evidence="10">Cytoplasm</location>
    </subcellularLocation>
</comment>
<comment type="catalytic activity">
    <reaction evidence="1 10">
        <text>Endonucleolytic cleavage to 5'-phosphomonoester.</text>
        <dbReference type="EC" id="3.1.26.4"/>
    </reaction>
</comment>
<dbReference type="InterPro" id="IPR002156">
    <property type="entry name" value="RNaseH_domain"/>
</dbReference>